<sequence>MSTLSQTFDQVKQDAEDFATWMTSIADTIVIRDGSTINTRHWYATQLNDPAAHYLKIEVDAIADNLSQSITNVENAALHKVGSGLPNEAYTKTESDSTFATKSHVDALTGKTIATGSATFTNLTNNIALTGVGIGVEVGDVITVTGSTSNDKEFTIEVITDDNNVIVNQAHANGTTSKSLVDETATVTVSLLCKWYLAPVGLGQGWVDVTANRSYSVGYTNNTKRAIEVKVITNFSTGVALTLTIDSIAFMSSRVTSSQTQTYEQCAKIPSSIVYSASSGVSLLNWVELR</sequence>
<dbReference type="RefSeq" id="WP_275594403.1">
    <property type="nucleotide sequence ID" value="NZ_CP102381.1"/>
</dbReference>
<dbReference type="Proteomes" id="UP001222275">
    <property type="component" value="Chromosome"/>
</dbReference>
<accession>A0ABY8CC68</accession>
<reference evidence="1 2" key="1">
    <citation type="submission" date="2022-06" db="EMBL/GenBank/DDBJ databases">
        <title>Thiomicrohabdus sp. nov, an obligately chemolithoautotrophic, sulfur-oxidizing bacterium isolated from beach of Guanyin Mountain. Amoy.</title>
        <authorList>
            <person name="Zhu H."/>
        </authorList>
    </citation>
    <scope>NUCLEOTIDE SEQUENCE [LARGE SCALE GENOMIC DNA]</scope>
    <source>
        <strain evidence="1 2">XGS-01</strain>
    </source>
</reference>
<evidence type="ECO:0000313" key="1">
    <source>
        <dbReference type="EMBL" id="WEJ62146.1"/>
    </source>
</evidence>
<organism evidence="1 2">
    <name type="scientific">Thiomicrorhabdus lithotrophica</name>
    <dbReference type="NCBI Taxonomy" id="2949997"/>
    <lineage>
        <taxon>Bacteria</taxon>
        <taxon>Pseudomonadati</taxon>
        <taxon>Pseudomonadota</taxon>
        <taxon>Gammaproteobacteria</taxon>
        <taxon>Thiotrichales</taxon>
        <taxon>Piscirickettsiaceae</taxon>
        <taxon>Thiomicrorhabdus</taxon>
    </lineage>
</organism>
<dbReference type="EMBL" id="CP102381">
    <property type="protein sequence ID" value="WEJ62146.1"/>
    <property type="molecule type" value="Genomic_DNA"/>
</dbReference>
<name>A0ABY8CC68_9GAMM</name>
<evidence type="ECO:0000313" key="2">
    <source>
        <dbReference type="Proteomes" id="UP001222275"/>
    </source>
</evidence>
<proteinExistence type="predicted"/>
<protein>
    <submittedName>
        <fullName evidence="1">Uncharacterized protein</fullName>
    </submittedName>
</protein>
<gene>
    <name evidence="1" type="ORF">NR989_09010</name>
</gene>
<keyword evidence="2" id="KW-1185">Reference proteome</keyword>